<dbReference type="EMBL" id="WQNE01000008">
    <property type="protein sequence ID" value="MVT73862.1"/>
    <property type="molecule type" value="Genomic_DNA"/>
</dbReference>
<evidence type="ECO:0000313" key="8">
    <source>
        <dbReference type="EMBL" id="MVT73862.1"/>
    </source>
</evidence>
<keyword evidence="6 7" id="KW-0472">Membrane</keyword>
<organism evidence="8 9">
    <name type="scientific">Bradyrhizobium cajani</name>
    <dbReference type="NCBI Taxonomy" id="1928661"/>
    <lineage>
        <taxon>Bacteria</taxon>
        <taxon>Pseudomonadati</taxon>
        <taxon>Pseudomonadota</taxon>
        <taxon>Alphaproteobacteria</taxon>
        <taxon>Hyphomicrobiales</taxon>
        <taxon>Nitrobacteraceae</taxon>
        <taxon>Bradyrhizobium</taxon>
    </lineage>
</organism>
<proteinExistence type="inferred from homology"/>
<evidence type="ECO:0000256" key="6">
    <source>
        <dbReference type="ARBA" id="ARBA00023136"/>
    </source>
</evidence>
<evidence type="ECO:0000256" key="2">
    <source>
        <dbReference type="ARBA" id="ARBA00006679"/>
    </source>
</evidence>
<comment type="subcellular location">
    <subcellularLocation>
        <location evidence="1">Cell membrane</location>
        <topology evidence="1">Multi-pass membrane protein</topology>
    </subcellularLocation>
</comment>
<dbReference type="InterPro" id="IPR051907">
    <property type="entry name" value="DoxX-like_oxidoreductase"/>
</dbReference>
<dbReference type="Proteomes" id="UP000449969">
    <property type="component" value="Unassembled WGS sequence"/>
</dbReference>
<keyword evidence="3" id="KW-1003">Cell membrane</keyword>
<dbReference type="GO" id="GO:0005886">
    <property type="term" value="C:plasma membrane"/>
    <property type="evidence" value="ECO:0007669"/>
    <property type="project" value="UniProtKB-SubCell"/>
</dbReference>
<name>A0A844TEJ9_9BRAD</name>
<dbReference type="OrthoDB" id="8255719at2"/>
<feature type="transmembrane region" description="Helical" evidence="7">
    <location>
        <begin position="55"/>
        <end position="76"/>
    </location>
</feature>
<dbReference type="InterPro" id="IPR032808">
    <property type="entry name" value="DoxX"/>
</dbReference>
<dbReference type="PANTHER" id="PTHR33452">
    <property type="entry name" value="OXIDOREDUCTASE CATD-RELATED"/>
    <property type="match status" value="1"/>
</dbReference>
<dbReference type="RefSeq" id="WP_157329780.1">
    <property type="nucleotide sequence ID" value="NZ_JANADL010000054.1"/>
</dbReference>
<accession>A0A844TEJ9</accession>
<keyword evidence="9" id="KW-1185">Reference proteome</keyword>
<reference evidence="8 9" key="1">
    <citation type="submission" date="2019-12" db="EMBL/GenBank/DDBJ databases">
        <title>Draft genome sequences Bradyrhizobium cajani AMBPC1010, Bradyrhizobium pachyrhizi AMBPC1040 and Bradyrhizobium yuanmingense ALSPC3051, three plant growth promoting strains isolated from nodules of Cajanus cajan L. in Dominican Republic.</title>
        <authorList>
            <person name="Flores-Felix J.D."/>
            <person name="Araujo J."/>
            <person name="Diaz-Alcantara C."/>
            <person name="Gonzalez-Andres F."/>
            <person name="Velazquez E."/>
        </authorList>
    </citation>
    <scope>NUCLEOTIDE SEQUENCE [LARGE SCALE GENOMIC DNA]</scope>
    <source>
        <strain evidence="8 9">1010</strain>
    </source>
</reference>
<comment type="caution">
    <text evidence="8">The sequence shown here is derived from an EMBL/GenBank/DDBJ whole genome shotgun (WGS) entry which is preliminary data.</text>
</comment>
<keyword evidence="5 7" id="KW-1133">Transmembrane helix</keyword>
<dbReference type="Pfam" id="PF07681">
    <property type="entry name" value="DoxX"/>
    <property type="match status" value="1"/>
</dbReference>
<gene>
    <name evidence="8" type="ORF">GPL20_12530</name>
</gene>
<comment type="similarity">
    <text evidence="2">Belongs to the DoxX family.</text>
</comment>
<evidence type="ECO:0000256" key="3">
    <source>
        <dbReference type="ARBA" id="ARBA00022475"/>
    </source>
</evidence>
<evidence type="ECO:0000256" key="4">
    <source>
        <dbReference type="ARBA" id="ARBA00022692"/>
    </source>
</evidence>
<feature type="transmembrane region" description="Helical" evidence="7">
    <location>
        <begin position="12"/>
        <end position="35"/>
    </location>
</feature>
<keyword evidence="4 7" id="KW-0812">Transmembrane</keyword>
<evidence type="ECO:0000256" key="7">
    <source>
        <dbReference type="SAM" id="Phobius"/>
    </source>
</evidence>
<evidence type="ECO:0000313" key="9">
    <source>
        <dbReference type="Proteomes" id="UP000449969"/>
    </source>
</evidence>
<evidence type="ECO:0000256" key="1">
    <source>
        <dbReference type="ARBA" id="ARBA00004651"/>
    </source>
</evidence>
<feature type="transmembrane region" description="Helical" evidence="7">
    <location>
        <begin position="122"/>
        <end position="139"/>
    </location>
</feature>
<sequence length="150" mass="15168">MPMPTRSFTTTGPLDACVLLFARIAIAPLFLYSGVGKVLAFGTTASRLPGGADGFGAVLAAGAIAVELGCGAALLLGLFARPAAAVLIPFTIAATLMFHNFWAAPDAQVVMQTINFLKNLGLLGALALIACYGPGAYAVRPLSGSAQTIG</sequence>
<dbReference type="AlphaFoldDB" id="A0A844TEJ9"/>
<evidence type="ECO:0000256" key="5">
    <source>
        <dbReference type="ARBA" id="ARBA00022989"/>
    </source>
</evidence>
<feature type="transmembrane region" description="Helical" evidence="7">
    <location>
        <begin position="83"/>
        <end position="102"/>
    </location>
</feature>
<protein>
    <submittedName>
        <fullName evidence="8">DoxX family membrane protein</fullName>
    </submittedName>
</protein>
<dbReference type="PANTHER" id="PTHR33452:SF1">
    <property type="entry name" value="INNER MEMBRANE PROTEIN YPHA-RELATED"/>
    <property type="match status" value="1"/>
</dbReference>